<gene>
    <name evidence="6" type="ORF">CYQ91_08555</name>
</gene>
<feature type="region of interest" description="Disordered" evidence="3">
    <location>
        <begin position="298"/>
        <end position="323"/>
    </location>
</feature>
<sequence>MKRYQIWLSVLCLTVPMSAVAESEDAHSEQGISTAIIGGQQATQNQLPFFARLILHKTGANQFANICGGTIVNDRFILTAAHCVEPSVFSDGWTINDLRVLVKNPTMNDVFVEEFKDVRSITIHPNYEPSDLWINDIAVLELTHPITDNVQSITLPQDFGDYSSQSVYQIFGLGQTSTNDENGPNYLRWAEVKPLTDAQCASLVTGFNAQESLCANGFPERSYTGICSGDSGGPLTYQDNNGMYQQIGIVSYGSSVCESAAIPSVFTEVLNYTTWIAAQTSSGVKTRYNALLASTEDYHSEGDSGFEPEDTNTSDFEDNGSSGGALGSGMIMLGGWFGWLRRRRNYSRSKLQIASIRHHNILRLTRELMMSSIIFCSFFAFS</sequence>
<dbReference type="GO" id="GO:0004252">
    <property type="term" value="F:serine-type endopeptidase activity"/>
    <property type="evidence" value="ECO:0007669"/>
    <property type="project" value="InterPro"/>
</dbReference>
<evidence type="ECO:0000313" key="6">
    <source>
        <dbReference type="EMBL" id="RPB40577.1"/>
    </source>
</evidence>
<dbReference type="EMBL" id="PKPZ01000006">
    <property type="protein sequence ID" value="RPB40577.1"/>
    <property type="molecule type" value="Genomic_DNA"/>
</dbReference>
<protein>
    <submittedName>
        <fullName evidence="6">Serine protease</fullName>
    </submittedName>
</protein>
<evidence type="ECO:0000259" key="5">
    <source>
        <dbReference type="PROSITE" id="PS50240"/>
    </source>
</evidence>
<keyword evidence="4" id="KW-0732">Signal</keyword>
<comment type="caution">
    <text evidence="6">The sequence shown here is derived from an EMBL/GenBank/DDBJ whole genome shotgun (WGS) entry which is preliminary data.</text>
</comment>
<dbReference type="PROSITE" id="PS00134">
    <property type="entry name" value="TRYPSIN_HIS"/>
    <property type="match status" value="1"/>
</dbReference>
<dbReference type="PROSITE" id="PS00135">
    <property type="entry name" value="TRYPSIN_SER"/>
    <property type="match status" value="1"/>
</dbReference>
<dbReference type="PROSITE" id="PS50240">
    <property type="entry name" value="TRYPSIN_DOM"/>
    <property type="match status" value="1"/>
</dbReference>
<dbReference type="InterPro" id="IPR033116">
    <property type="entry name" value="TRYPSIN_SER"/>
</dbReference>
<evidence type="ECO:0000256" key="4">
    <source>
        <dbReference type="SAM" id="SignalP"/>
    </source>
</evidence>
<dbReference type="Proteomes" id="UP000283878">
    <property type="component" value="Unassembled WGS sequence"/>
</dbReference>
<keyword evidence="1" id="KW-1015">Disulfide bond</keyword>
<evidence type="ECO:0000256" key="1">
    <source>
        <dbReference type="ARBA" id="ARBA00023157"/>
    </source>
</evidence>
<dbReference type="InterPro" id="IPR009003">
    <property type="entry name" value="Peptidase_S1_PA"/>
</dbReference>
<dbReference type="InterPro" id="IPR001254">
    <property type="entry name" value="Trypsin_dom"/>
</dbReference>
<dbReference type="Pfam" id="PF00089">
    <property type="entry name" value="Trypsin"/>
    <property type="match status" value="1"/>
</dbReference>
<dbReference type="InterPro" id="IPR051487">
    <property type="entry name" value="Ser/Thr_Proteases_Immune/Dev"/>
</dbReference>
<evidence type="ECO:0000256" key="3">
    <source>
        <dbReference type="SAM" id="MobiDB-lite"/>
    </source>
</evidence>
<name>A0AAX1XP87_9VIBR</name>
<evidence type="ECO:0000313" key="7">
    <source>
        <dbReference type="Proteomes" id="UP000283878"/>
    </source>
</evidence>
<feature type="chain" id="PRO_5044016083" evidence="4">
    <location>
        <begin position="22"/>
        <end position="382"/>
    </location>
</feature>
<evidence type="ECO:0000256" key="2">
    <source>
        <dbReference type="RuleBase" id="RU363034"/>
    </source>
</evidence>
<keyword evidence="2" id="KW-0720">Serine protease</keyword>
<dbReference type="CDD" id="cd00190">
    <property type="entry name" value="Tryp_SPc"/>
    <property type="match status" value="1"/>
</dbReference>
<organism evidence="6 7">
    <name type="scientific">Vibrio diabolicus</name>
    <dbReference type="NCBI Taxonomy" id="50719"/>
    <lineage>
        <taxon>Bacteria</taxon>
        <taxon>Pseudomonadati</taxon>
        <taxon>Pseudomonadota</taxon>
        <taxon>Gammaproteobacteria</taxon>
        <taxon>Vibrionales</taxon>
        <taxon>Vibrionaceae</taxon>
        <taxon>Vibrio</taxon>
        <taxon>Vibrio diabolicus subgroup</taxon>
    </lineage>
</organism>
<feature type="compositionally biased region" description="Acidic residues" evidence="3">
    <location>
        <begin position="304"/>
        <end position="318"/>
    </location>
</feature>
<dbReference type="Gene3D" id="2.40.10.10">
    <property type="entry name" value="Trypsin-like serine proteases"/>
    <property type="match status" value="1"/>
</dbReference>
<accession>A0AAX1XP87</accession>
<dbReference type="InterPro" id="IPR001314">
    <property type="entry name" value="Peptidase_S1A"/>
</dbReference>
<dbReference type="GO" id="GO:0006508">
    <property type="term" value="P:proteolysis"/>
    <property type="evidence" value="ECO:0007669"/>
    <property type="project" value="UniProtKB-KW"/>
</dbReference>
<dbReference type="SUPFAM" id="SSF50494">
    <property type="entry name" value="Trypsin-like serine proteases"/>
    <property type="match status" value="1"/>
</dbReference>
<dbReference type="FunFam" id="2.40.10.10:FF:000068">
    <property type="entry name" value="transmembrane protease serine 2"/>
    <property type="match status" value="1"/>
</dbReference>
<feature type="domain" description="Peptidase S1" evidence="5">
    <location>
        <begin position="36"/>
        <end position="281"/>
    </location>
</feature>
<proteinExistence type="predicted"/>
<keyword evidence="2 6" id="KW-0645">Protease</keyword>
<dbReference type="SMART" id="SM00020">
    <property type="entry name" value="Tryp_SPc"/>
    <property type="match status" value="1"/>
</dbReference>
<dbReference type="PANTHER" id="PTHR24256">
    <property type="entry name" value="TRYPTASE-RELATED"/>
    <property type="match status" value="1"/>
</dbReference>
<dbReference type="PRINTS" id="PR00722">
    <property type="entry name" value="CHYMOTRYPSIN"/>
</dbReference>
<reference evidence="6 7" key="1">
    <citation type="journal article" date="2018" name="AMB Express">
        <title>Occurrence and significance of pathogenicity and fitness islands in environmental vibrios.</title>
        <authorList>
            <person name="Klein S."/>
            <person name="Pipes S."/>
            <person name="Lovell C.R."/>
        </authorList>
    </citation>
    <scope>NUCLEOTIDE SEQUENCE [LARGE SCALE GENOMIC DNA]</scope>
    <source>
        <strain evidence="6 7">JBS-8-11-1</strain>
    </source>
</reference>
<dbReference type="InterPro" id="IPR043504">
    <property type="entry name" value="Peptidase_S1_PA_chymotrypsin"/>
</dbReference>
<keyword evidence="2" id="KW-0378">Hydrolase</keyword>
<dbReference type="InterPro" id="IPR018114">
    <property type="entry name" value="TRYPSIN_HIS"/>
</dbReference>
<feature type="signal peptide" evidence="4">
    <location>
        <begin position="1"/>
        <end position="21"/>
    </location>
</feature>
<dbReference type="AlphaFoldDB" id="A0AAX1XP87"/>